<dbReference type="Pfam" id="PF04055">
    <property type="entry name" value="Radical_SAM"/>
    <property type="match status" value="1"/>
</dbReference>
<evidence type="ECO:0000313" key="6">
    <source>
        <dbReference type="EMBL" id="TGY55857.1"/>
    </source>
</evidence>
<dbReference type="InterPro" id="IPR007197">
    <property type="entry name" value="rSAM"/>
</dbReference>
<dbReference type="SFLD" id="SFLDS00029">
    <property type="entry name" value="Radical_SAM"/>
    <property type="match status" value="1"/>
</dbReference>
<dbReference type="GO" id="GO:0003824">
    <property type="term" value="F:catalytic activity"/>
    <property type="evidence" value="ECO:0007669"/>
    <property type="project" value="InterPro"/>
</dbReference>
<dbReference type="CDD" id="cd01335">
    <property type="entry name" value="Radical_SAM"/>
    <property type="match status" value="1"/>
</dbReference>
<evidence type="ECO:0000256" key="4">
    <source>
        <dbReference type="ARBA" id="ARBA00023014"/>
    </source>
</evidence>
<evidence type="ECO:0000256" key="1">
    <source>
        <dbReference type="ARBA" id="ARBA00022691"/>
    </source>
</evidence>
<organism evidence="6 7">
    <name type="scientific">Ligilactobacillus murinus</name>
    <dbReference type="NCBI Taxonomy" id="1622"/>
    <lineage>
        <taxon>Bacteria</taxon>
        <taxon>Bacillati</taxon>
        <taxon>Bacillota</taxon>
        <taxon>Bacilli</taxon>
        <taxon>Lactobacillales</taxon>
        <taxon>Lactobacillaceae</taxon>
        <taxon>Ligilactobacillus</taxon>
    </lineage>
</organism>
<dbReference type="InterPro" id="IPR006638">
    <property type="entry name" value="Elp3/MiaA/NifB-like_rSAM"/>
</dbReference>
<dbReference type="GO" id="GO:0051536">
    <property type="term" value="F:iron-sulfur cluster binding"/>
    <property type="evidence" value="ECO:0007669"/>
    <property type="project" value="UniProtKB-KW"/>
</dbReference>
<dbReference type="PANTHER" id="PTHR11228:SF7">
    <property type="entry name" value="PQQA PEPTIDE CYCLASE"/>
    <property type="match status" value="1"/>
</dbReference>
<keyword evidence="3" id="KW-0408">Iron</keyword>
<dbReference type="RefSeq" id="WP_135942052.1">
    <property type="nucleotide sequence ID" value="NZ_SRYK01000016.1"/>
</dbReference>
<keyword evidence="2" id="KW-0479">Metal-binding</keyword>
<keyword evidence="4" id="KW-0411">Iron-sulfur</keyword>
<protein>
    <submittedName>
        <fullName evidence="6">Radical SAM protein</fullName>
    </submittedName>
</protein>
<dbReference type="Gene3D" id="3.20.20.70">
    <property type="entry name" value="Aldolase class I"/>
    <property type="match status" value="1"/>
</dbReference>
<keyword evidence="1" id="KW-0949">S-adenosyl-L-methionine</keyword>
<dbReference type="PROSITE" id="PS51918">
    <property type="entry name" value="RADICAL_SAM"/>
    <property type="match status" value="1"/>
</dbReference>
<dbReference type="SUPFAM" id="SSF102114">
    <property type="entry name" value="Radical SAM enzymes"/>
    <property type="match status" value="1"/>
</dbReference>
<dbReference type="InterPro" id="IPR023885">
    <property type="entry name" value="4Fe4S-binding_SPASM_dom"/>
</dbReference>
<dbReference type="Proteomes" id="UP000306855">
    <property type="component" value="Unassembled WGS sequence"/>
</dbReference>
<dbReference type="InterPro" id="IPR050377">
    <property type="entry name" value="Radical_SAM_PqqE_MftC-like"/>
</dbReference>
<dbReference type="EMBL" id="SRYK01000016">
    <property type="protein sequence ID" value="TGY55857.1"/>
    <property type="molecule type" value="Genomic_DNA"/>
</dbReference>
<dbReference type="GO" id="GO:0046872">
    <property type="term" value="F:metal ion binding"/>
    <property type="evidence" value="ECO:0007669"/>
    <property type="project" value="UniProtKB-KW"/>
</dbReference>
<feature type="domain" description="Radical SAM core" evidence="5">
    <location>
        <begin position="75"/>
        <end position="291"/>
    </location>
</feature>
<dbReference type="PANTHER" id="PTHR11228">
    <property type="entry name" value="RADICAL SAM DOMAIN PROTEIN"/>
    <property type="match status" value="1"/>
</dbReference>
<dbReference type="InterPro" id="IPR013785">
    <property type="entry name" value="Aldolase_TIM"/>
</dbReference>
<name>A0A4S2EJD6_9LACO</name>
<dbReference type="SMART" id="SM00729">
    <property type="entry name" value="Elp3"/>
    <property type="match status" value="1"/>
</dbReference>
<comment type="caution">
    <text evidence="6">The sequence shown here is derived from an EMBL/GenBank/DDBJ whole genome shotgun (WGS) entry which is preliminary data.</text>
</comment>
<evidence type="ECO:0000313" key="7">
    <source>
        <dbReference type="Proteomes" id="UP000306855"/>
    </source>
</evidence>
<proteinExistence type="predicted"/>
<evidence type="ECO:0000256" key="2">
    <source>
        <dbReference type="ARBA" id="ARBA00022723"/>
    </source>
</evidence>
<accession>A0A4S2EJD6</accession>
<dbReference type="SFLD" id="SFLDG01386">
    <property type="entry name" value="main_SPASM_domain-containing"/>
    <property type="match status" value="1"/>
</dbReference>
<evidence type="ECO:0000259" key="5">
    <source>
        <dbReference type="PROSITE" id="PS51918"/>
    </source>
</evidence>
<dbReference type="InterPro" id="IPR058240">
    <property type="entry name" value="rSAM_sf"/>
</dbReference>
<dbReference type="SFLD" id="SFLDG01067">
    <property type="entry name" value="SPASM/twitch_domain_containing"/>
    <property type="match status" value="1"/>
</dbReference>
<sequence length="408" mass="46583">MFVNKNIAVLHATETELLFNFDNGVIAGVTAEAIEFLNELKEENIDVDKLNGDEREFFEFLQDNDFISKNEFSYEVKPVSAYIHLTNKCNLHCVGCYSLDEKRNKYEDMTTKEIKEVILQLRTGGVENLIFSGGEPLLTKNIIEIVRYAKIDCKFPNLILITNGTIFNKAVLGDLAKYIDTVSVSLDTYCSDGKPFLRDPNIFDKIMRSISWLKETGNNVNILPTIHHLNSKYLEEYVNLAKKLGVTISFSILSACFEGELLNYLPNDEDLQTISQFMKKTDMAIEDSSIVEKFHAENYCGAGKTIISVGTDGNVYPCHMLMYDEFCLGNIRKESLIDILKHSQKLNVFKNLNVDKLSGGCKECPFKYFCGGGCRARSYMKYRNVTTRDPYCVLFKDYYGEMTEEMFK</sequence>
<dbReference type="Pfam" id="PF13186">
    <property type="entry name" value="SPASM"/>
    <property type="match status" value="1"/>
</dbReference>
<dbReference type="NCBIfam" id="TIGR04085">
    <property type="entry name" value="rSAM_more_4Fe4S"/>
    <property type="match status" value="1"/>
</dbReference>
<gene>
    <name evidence="6" type="ORF">E5340_04710</name>
</gene>
<reference evidence="6 7" key="1">
    <citation type="submission" date="2019-04" db="EMBL/GenBank/DDBJ databases">
        <title>Microbes associate with the intestines of laboratory mice.</title>
        <authorList>
            <person name="Navarre W."/>
            <person name="Wong E."/>
            <person name="Huang K."/>
            <person name="Tropini C."/>
            <person name="Ng K."/>
            <person name="Yu B."/>
        </authorList>
    </citation>
    <scope>NUCLEOTIDE SEQUENCE [LARGE SCALE GENOMIC DNA]</scope>
    <source>
        <strain evidence="6 7">NM26_J9</strain>
    </source>
</reference>
<evidence type="ECO:0000256" key="3">
    <source>
        <dbReference type="ARBA" id="ARBA00023004"/>
    </source>
</evidence>
<dbReference type="AlphaFoldDB" id="A0A4S2EJD6"/>